<gene>
    <name evidence="1" type="ORF">DOK79_002797</name>
</gene>
<proteinExistence type="predicted"/>
<evidence type="ECO:0000313" key="1">
    <source>
        <dbReference type="EMBL" id="WYJ81213.1"/>
    </source>
</evidence>
<sequence length="141" mass="16325">MDWLNTLKNQQKNKNDKLEAVGYIRDILEYGDISKNNAKKFIDILAVQATLQDDDIKELILDAILEGSKNPNLEKSIDLNPIIHRLTDFNDECLSYILSLLGNSENVKYRQIIESYKGNSRLKEDVEEALSELDYRIKHNK</sequence>
<evidence type="ECO:0000313" key="2">
    <source>
        <dbReference type="Proteomes" id="UP000664360"/>
    </source>
</evidence>
<evidence type="ECO:0008006" key="3">
    <source>
        <dbReference type="Google" id="ProtNLM"/>
    </source>
</evidence>
<organism evidence="1 2">
    <name type="scientific">Candidatus Enterococcus mangumiae</name>
    <dbReference type="NCBI Taxonomy" id="2230878"/>
    <lineage>
        <taxon>Bacteria</taxon>
        <taxon>Bacillati</taxon>
        <taxon>Bacillota</taxon>
        <taxon>Bacilli</taxon>
        <taxon>Lactobacillales</taxon>
        <taxon>Enterococcaceae</taxon>
        <taxon>Enterococcus</taxon>
    </lineage>
</organism>
<reference evidence="1 2" key="1">
    <citation type="submission" date="2021-03" db="EMBL/GenBank/DDBJ databases">
        <authorList>
            <person name="Gilmore M.S."/>
            <person name="Schwartzman J."/>
            <person name="Van Tyne D."/>
            <person name="Martin M."/>
            <person name="Earl A.M."/>
            <person name="Manson A.L."/>
            <person name="Straub T."/>
            <person name="Salamzade R."/>
            <person name="Saavedra J."/>
            <person name="Lebreton F."/>
            <person name="Prichula J."/>
            <person name="Schaufler K."/>
            <person name="Gaca A."/>
            <person name="Sgardioli B."/>
            <person name="Wagenaar J."/>
            <person name="Strong T."/>
        </authorList>
    </citation>
    <scope>NUCLEOTIDE SEQUENCE [LARGE SCALE GENOMIC DNA]</scope>
    <source>
        <strain evidence="1 2">DIV1094</strain>
    </source>
</reference>
<reference evidence="1 2" key="2">
    <citation type="submission" date="2024-03" db="EMBL/GenBank/DDBJ databases">
        <title>The Genome Sequence of Enterococcus sp. DIV1094.</title>
        <authorList>
            <consortium name="The Broad Institute Genomics Platform"/>
            <consortium name="The Broad Institute Microbial Omics Core"/>
            <consortium name="The Broad Institute Genomic Center for Infectious Diseases"/>
            <person name="Earl A."/>
            <person name="Manson A."/>
            <person name="Gilmore M."/>
            <person name="Schwartman J."/>
            <person name="Shea T."/>
            <person name="Abouelleil A."/>
            <person name="Cao P."/>
            <person name="Chapman S."/>
            <person name="Cusick C."/>
            <person name="Young S."/>
            <person name="Neafsey D."/>
            <person name="Nusbaum C."/>
            <person name="Birren B."/>
        </authorList>
    </citation>
    <scope>NUCLEOTIDE SEQUENCE [LARGE SCALE GENOMIC DNA]</scope>
    <source>
        <strain evidence="1 2">DIV1094</strain>
    </source>
</reference>
<accession>A0ABZ2T015</accession>
<protein>
    <recommendedName>
        <fullName evidence="3">Immunity protein 30 domain-containing protein</fullName>
    </recommendedName>
</protein>
<dbReference type="EMBL" id="CP147250">
    <property type="protein sequence ID" value="WYJ81213.1"/>
    <property type="molecule type" value="Genomic_DNA"/>
</dbReference>
<dbReference type="RefSeq" id="WP_206857209.1">
    <property type="nucleotide sequence ID" value="NZ_CP147250.1"/>
</dbReference>
<name>A0ABZ2T015_9ENTE</name>
<keyword evidence="2" id="KW-1185">Reference proteome</keyword>
<dbReference type="Proteomes" id="UP000664360">
    <property type="component" value="Chromosome"/>
</dbReference>